<protein>
    <submittedName>
        <fullName evidence="1">Uncharacterized protein</fullName>
    </submittedName>
</protein>
<proteinExistence type="predicted"/>
<comment type="caution">
    <text evidence="1">The sequence shown here is derived from an EMBL/GenBank/DDBJ whole genome shotgun (WGS) entry which is preliminary data.</text>
</comment>
<organism evidence="1 2">
    <name type="scientific">Castanea mollissima</name>
    <name type="common">Chinese chestnut</name>
    <dbReference type="NCBI Taxonomy" id="60419"/>
    <lineage>
        <taxon>Eukaryota</taxon>
        <taxon>Viridiplantae</taxon>
        <taxon>Streptophyta</taxon>
        <taxon>Embryophyta</taxon>
        <taxon>Tracheophyta</taxon>
        <taxon>Spermatophyta</taxon>
        <taxon>Magnoliopsida</taxon>
        <taxon>eudicotyledons</taxon>
        <taxon>Gunneridae</taxon>
        <taxon>Pentapetalae</taxon>
        <taxon>rosids</taxon>
        <taxon>fabids</taxon>
        <taxon>Fagales</taxon>
        <taxon>Fagaceae</taxon>
        <taxon>Castanea</taxon>
    </lineage>
</organism>
<keyword evidence="2" id="KW-1185">Reference proteome</keyword>
<name>A0A8J4Q8E4_9ROSI</name>
<evidence type="ECO:0000313" key="1">
    <source>
        <dbReference type="EMBL" id="KAF3944736.1"/>
    </source>
</evidence>
<accession>A0A8J4Q8E4</accession>
<dbReference type="Proteomes" id="UP000737018">
    <property type="component" value="Unassembled WGS sequence"/>
</dbReference>
<reference evidence="1" key="1">
    <citation type="submission" date="2020-03" db="EMBL/GenBank/DDBJ databases">
        <title>Castanea mollissima Vanexum genome sequencing.</title>
        <authorList>
            <person name="Staton M."/>
        </authorList>
    </citation>
    <scope>NUCLEOTIDE SEQUENCE</scope>
    <source>
        <tissue evidence="1">Leaf</tissue>
    </source>
</reference>
<dbReference type="EMBL" id="JRKL02012551">
    <property type="protein sequence ID" value="KAF3944736.1"/>
    <property type="molecule type" value="Genomic_DNA"/>
</dbReference>
<dbReference type="AlphaFoldDB" id="A0A8J4Q8E4"/>
<evidence type="ECO:0000313" key="2">
    <source>
        <dbReference type="Proteomes" id="UP000737018"/>
    </source>
</evidence>
<gene>
    <name evidence="1" type="ORF">CMV_028820</name>
</gene>
<sequence length="108" mass="12383">MLRLDNHYLAAFRSSLRAHRDRQQRDPSVLGLVRWERKRVGLFWLEPVVVHYIPVQSLPPLSSDHHCSNLDGLRVLCRRRPSPVRDGAGAGWIRSNASLDVARLRGLL</sequence>